<evidence type="ECO:0000256" key="1">
    <source>
        <dbReference type="SAM" id="MobiDB-lite"/>
    </source>
</evidence>
<dbReference type="PANTHER" id="PTHR47150">
    <property type="entry name" value="OS12G0169200 PROTEIN"/>
    <property type="match status" value="1"/>
</dbReference>
<accession>A0A3P6F8V1</accession>
<organism evidence="2">
    <name type="scientific">Brassica oleracea</name>
    <name type="common">Wild cabbage</name>
    <dbReference type="NCBI Taxonomy" id="3712"/>
    <lineage>
        <taxon>Eukaryota</taxon>
        <taxon>Viridiplantae</taxon>
        <taxon>Streptophyta</taxon>
        <taxon>Embryophyta</taxon>
        <taxon>Tracheophyta</taxon>
        <taxon>Spermatophyta</taxon>
        <taxon>Magnoliopsida</taxon>
        <taxon>eudicotyledons</taxon>
        <taxon>Gunneridae</taxon>
        <taxon>Pentapetalae</taxon>
        <taxon>rosids</taxon>
        <taxon>malvids</taxon>
        <taxon>Brassicales</taxon>
        <taxon>Brassicaceae</taxon>
        <taxon>Brassiceae</taxon>
        <taxon>Brassica</taxon>
    </lineage>
</organism>
<dbReference type="InterPro" id="IPR006912">
    <property type="entry name" value="Harbinger_derived_prot"/>
</dbReference>
<gene>
    <name evidence="2" type="ORF">BOLC5T31421H</name>
</gene>
<feature type="region of interest" description="Disordered" evidence="1">
    <location>
        <begin position="42"/>
        <end position="61"/>
    </location>
</feature>
<sequence length="271" mass="30864">MNPLNSYSQSSGYMGLLHSQHESVLPENSPYESFHSGSSEIPQFSSQQCEAPTPPTDISVERGKRHKWTPADDEIINGNALEFNFHVNGMEYHLAYYLADGIYPKLATFIQYIRLPQGPKHCLFAKNQEAVRKDVERAFGVLQARFAVVRNPSNLWDKNKIGNIMRTCIILHNMIVEYERDSYTNASEFQQGEDVDPTFVVKRTTNLDLTLGDQELWRVITKDIIGHCQTEAMGNASGEFCIAHVLCDDHCIIVRFYISIKGTREAFFEGY</sequence>
<dbReference type="Pfam" id="PF04827">
    <property type="entry name" value="Plant_tran"/>
    <property type="match status" value="1"/>
</dbReference>
<name>A0A3P6F8V1_BRAOL</name>
<dbReference type="PANTHER" id="PTHR47150:SF5">
    <property type="entry name" value="OS07G0546750 PROTEIN"/>
    <property type="match status" value="1"/>
</dbReference>
<dbReference type="AlphaFoldDB" id="A0A3P6F8V1"/>
<proteinExistence type="predicted"/>
<evidence type="ECO:0000313" key="2">
    <source>
        <dbReference type="EMBL" id="VDD43874.1"/>
    </source>
</evidence>
<protein>
    <recommendedName>
        <fullName evidence="3">DDE Tnp4 domain-containing protein</fullName>
    </recommendedName>
</protein>
<evidence type="ECO:0008006" key="3">
    <source>
        <dbReference type="Google" id="ProtNLM"/>
    </source>
</evidence>
<reference evidence="2" key="1">
    <citation type="submission" date="2018-11" db="EMBL/GenBank/DDBJ databases">
        <authorList>
            <consortium name="Genoscope - CEA"/>
            <person name="William W."/>
        </authorList>
    </citation>
    <scope>NUCLEOTIDE SEQUENCE</scope>
</reference>
<dbReference type="EMBL" id="LR031877">
    <property type="protein sequence ID" value="VDD43874.1"/>
    <property type="molecule type" value="Genomic_DNA"/>
</dbReference>